<dbReference type="AlphaFoldDB" id="A0A182VUZ8"/>
<feature type="transmembrane region" description="Helical" evidence="1">
    <location>
        <begin position="72"/>
        <end position="89"/>
    </location>
</feature>
<keyword evidence="1" id="KW-1133">Transmembrane helix</keyword>
<protein>
    <submittedName>
        <fullName evidence="2">Uncharacterized protein</fullName>
    </submittedName>
</protein>
<reference evidence="2" key="2">
    <citation type="submission" date="2020-05" db="UniProtKB">
        <authorList>
            <consortium name="EnsemblMetazoa"/>
        </authorList>
    </citation>
    <scope>IDENTIFICATION</scope>
    <source>
        <strain evidence="2">MINIMUS1</strain>
    </source>
</reference>
<dbReference type="Proteomes" id="UP000075920">
    <property type="component" value="Unassembled WGS sequence"/>
</dbReference>
<accession>A0A182VUZ8</accession>
<reference evidence="3" key="1">
    <citation type="submission" date="2013-03" db="EMBL/GenBank/DDBJ databases">
        <title>The Genome Sequence of Anopheles minimus MINIMUS1.</title>
        <authorList>
            <consortium name="The Broad Institute Genomics Platform"/>
            <person name="Neafsey D.E."/>
            <person name="Walton C."/>
            <person name="Walker B."/>
            <person name="Young S.K."/>
            <person name="Zeng Q."/>
            <person name="Gargeya S."/>
            <person name="Fitzgerald M."/>
            <person name="Haas B."/>
            <person name="Abouelleil A."/>
            <person name="Allen A.W."/>
            <person name="Alvarado L."/>
            <person name="Arachchi H.M."/>
            <person name="Berlin A.M."/>
            <person name="Chapman S.B."/>
            <person name="Gainer-Dewar J."/>
            <person name="Goldberg J."/>
            <person name="Griggs A."/>
            <person name="Gujja S."/>
            <person name="Hansen M."/>
            <person name="Howarth C."/>
            <person name="Imamovic A."/>
            <person name="Ireland A."/>
            <person name="Larimer J."/>
            <person name="McCowan C."/>
            <person name="Murphy C."/>
            <person name="Pearson M."/>
            <person name="Poon T.W."/>
            <person name="Priest M."/>
            <person name="Roberts A."/>
            <person name="Saif S."/>
            <person name="Shea T."/>
            <person name="Sisk P."/>
            <person name="Sykes S."/>
            <person name="Wortman J."/>
            <person name="Nusbaum C."/>
            <person name="Birren B."/>
        </authorList>
    </citation>
    <scope>NUCLEOTIDE SEQUENCE [LARGE SCALE GENOMIC DNA]</scope>
    <source>
        <strain evidence="3">MINIMUS1</strain>
    </source>
</reference>
<dbReference type="EnsemblMetazoa" id="AMIN001892-RA">
    <property type="protein sequence ID" value="AMIN001892-PA"/>
    <property type="gene ID" value="AMIN001892"/>
</dbReference>
<evidence type="ECO:0000313" key="2">
    <source>
        <dbReference type="EnsemblMetazoa" id="AMIN001892-PA"/>
    </source>
</evidence>
<evidence type="ECO:0000313" key="3">
    <source>
        <dbReference type="Proteomes" id="UP000075920"/>
    </source>
</evidence>
<feature type="transmembrane region" description="Helical" evidence="1">
    <location>
        <begin position="39"/>
        <end position="60"/>
    </location>
</feature>
<keyword evidence="1" id="KW-0812">Transmembrane</keyword>
<keyword evidence="1" id="KW-0472">Membrane</keyword>
<evidence type="ECO:0000256" key="1">
    <source>
        <dbReference type="SAM" id="Phobius"/>
    </source>
</evidence>
<dbReference type="VEuPathDB" id="VectorBase:AMIN001892"/>
<keyword evidence="3" id="KW-1185">Reference proteome</keyword>
<sequence length="144" mass="16288">YDSGSCVCLSEPVPYVENCYCFQHARRVQETPQLMVLVFYYKNLCMYHVLVSVFVQLPAVKQHNPNLHLKMFKYLVVLMALIAAVFASPKPQFLYAPASYSYSESYRQPAATVYSSGAYSPIAYTNSYAAPALYNAPYPAAYVY</sequence>
<name>A0A182VUZ8_9DIPT</name>
<organism evidence="2 3">
    <name type="scientific">Anopheles minimus</name>
    <dbReference type="NCBI Taxonomy" id="112268"/>
    <lineage>
        <taxon>Eukaryota</taxon>
        <taxon>Metazoa</taxon>
        <taxon>Ecdysozoa</taxon>
        <taxon>Arthropoda</taxon>
        <taxon>Hexapoda</taxon>
        <taxon>Insecta</taxon>
        <taxon>Pterygota</taxon>
        <taxon>Neoptera</taxon>
        <taxon>Endopterygota</taxon>
        <taxon>Diptera</taxon>
        <taxon>Nematocera</taxon>
        <taxon>Culicoidea</taxon>
        <taxon>Culicidae</taxon>
        <taxon>Anophelinae</taxon>
        <taxon>Anopheles</taxon>
    </lineage>
</organism>
<proteinExistence type="predicted"/>